<organism evidence="3 4">
    <name type="scientific">Mariniplasma anaerobium</name>
    <dbReference type="NCBI Taxonomy" id="2735436"/>
    <lineage>
        <taxon>Bacteria</taxon>
        <taxon>Bacillati</taxon>
        <taxon>Mycoplasmatota</taxon>
        <taxon>Mollicutes</taxon>
        <taxon>Acholeplasmatales</taxon>
        <taxon>Acholeplasmataceae</taxon>
        <taxon>Mariniplasma</taxon>
    </lineage>
</organism>
<evidence type="ECO:0000313" key="3">
    <source>
        <dbReference type="EMBL" id="BCR35754.1"/>
    </source>
</evidence>
<keyword evidence="1" id="KW-0560">Oxidoreductase</keyword>
<evidence type="ECO:0000256" key="1">
    <source>
        <dbReference type="ARBA" id="ARBA00023002"/>
    </source>
</evidence>
<dbReference type="InterPro" id="IPR036291">
    <property type="entry name" value="NAD(P)-bd_dom_sf"/>
</dbReference>
<accession>A0A7U9TJ38</accession>
<evidence type="ECO:0000313" key="4">
    <source>
        <dbReference type="Proteomes" id="UP000620133"/>
    </source>
</evidence>
<keyword evidence="4" id="KW-1185">Reference proteome</keyword>
<dbReference type="SUPFAM" id="SSF51735">
    <property type="entry name" value="NAD(P)-binding Rossmann-fold domains"/>
    <property type="match status" value="1"/>
</dbReference>
<reference evidence="3" key="1">
    <citation type="submission" date="2021-01" db="EMBL/GenBank/DDBJ databases">
        <title>Draft genome sequence of Acholeplasmataceae bacterium strain Mahy22.</title>
        <authorList>
            <person name="Watanabe M."/>
            <person name="Kojima H."/>
            <person name="Fukui M."/>
        </authorList>
    </citation>
    <scope>NUCLEOTIDE SEQUENCE</scope>
    <source>
        <strain evidence="3">Mahy22</strain>
    </source>
</reference>
<dbReference type="Proteomes" id="UP000620133">
    <property type="component" value="Chromosome"/>
</dbReference>
<evidence type="ECO:0000256" key="2">
    <source>
        <dbReference type="RuleBase" id="RU000363"/>
    </source>
</evidence>
<proteinExistence type="inferred from homology"/>
<dbReference type="PRINTS" id="PR00080">
    <property type="entry name" value="SDRFAMILY"/>
</dbReference>
<dbReference type="EMBL" id="AP024412">
    <property type="protein sequence ID" value="BCR35754.1"/>
    <property type="molecule type" value="Genomic_DNA"/>
</dbReference>
<dbReference type="PANTHER" id="PTHR43157">
    <property type="entry name" value="PHOSPHATIDYLINOSITOL-GLYCAN BIOSYNTHESIS CLASS F PROTEIN-RELATED"/>
    <property type="match status" value="1"/>
</dbReference>
<dbReference type="CDD" id="cd05327">
    <property type="entry name" value="retinol-DH_like_SDR_c_like"/>
    <property type="match status" value="1"/>
</dbReference>
<dbReference type="Gene3D" id="3.40.50.720">
    <property type="entry name" value="NAD(P)-binding Rossmann-like Domain"/>
    <property type="match status" value="1"/>
</dbReference>
<gene>
    <name evidence="3" type="ORF">MPAN_006470</name>
</gene>
<protein>
    <submittedName>
        <fullName evidence="3">Short-chain dehydrogenase</fullName>
    </submittedName>
</protein>
<dbReference type="PANTHER" id="PTHR43157:SF31">
    <property type="entry name" value="PHOSPHATIDYLINOSITOL-GLYCAN BIOSYNTHESIS CLASS F PROTEIN"/>
    <property type="match status" value="1"/>
</dbReference>
<dbReference type="RefSeq" id="WP_176238591.1">
    <property type="nucleotide sequence ID" value="NZ_AP024412.1"/>
</dbReference>
<dbReference type="Pfam" id="PF00106">
    <property type="entry name" value="adh_short"/>
    <property type="match status" value="1"/>
</dbReference>
<dbReference type="PRINTS" id="PR00081">
    <property type="entry name" value="GDHRDH"/>
</dbReference>
<sequence length="307" mass="34064">MKNIDFNITEIKDLNKKIIIVTGANSGLGLEATKIFASKGATIIMACRSIERANEARDLILKENKNAKLVPMDLDLGSLKSIKAFAKDFKNKYDQLDILLNNAGVMTIPYGKTTDGFEIQNGVNHLGHFALTAQLFDVIKQTKASRIVNVSSLAHRQGKMDFDNYLFEKGGYKKMKSYAKSKLSNLLFTYELDRKIKEKGYDIKVLAAHPGVSSTNLGRHIQGKNSSNPFLKFALRFGQPPHLGCLPEVRAALDENAQSGQYYGPSGLTGMKGRPVIVKSSKRSHNINDAKTLWNLSETLTHVKFEV</sequence>
<dbReference type="NCBIfam" id="NF004846">
    <property type="entry name" value="PRK06197.1"/>
    <property type="match status" value="1"/>
</dbReference>
<name>A0A7U9TJ38_9MOLU</name>
<dbReference type="AlphaFoldDB" id="A0A7U9TJ38"/>
<comment type="similarity">
    <text evidence="2">Belongs to the short-chain dehydrogenases/reductases (SDR) family.</text>
</comment>
<dbReference type="GO" id="GO:0016491">
    <property type="term" value="F:oxidoreductase activity"/>
    <property type="evidence" value="ECO:0007669"/>
    <property type="project" value="UniProtKB-KW"/>
</dbReference>
<dbReference type="KEGG" id="manr:MPAN_006470"/>
<dbReference type="InterPro" id="IPR002347">
    <property type="entry name" value="SDR_fam"/>
</dbReference>